<proteinExistence type="predicted"/>
<dbReference type="AlphaFoldDB" id="A0A919NR17"/>
<protein>
    <submittedName>
        <fullName evidence="1">Uncharacterized protein</fullName>
    </submittedName>
</protein>
<dbReference type="Proteomes" id="UP000623608">
    <property type="component" value="Unassembled WGS sequence"/>
</dbReference>
<reference evidence="1" key="1">
    <citation type="submission" date="2021-01" db="EMBL/GenBank/DDBJ databases">
        <title>Whole genome shotgun sequence of Actinoplanes tereljensis NBRC 105297.</title>
        <authorList>
            <person name="Komaki H."/>
            <person name="Tamura T."/>
        </authorList>
    </citation>
    <scope>NUCLEOTIDE SEQUENCE</scope>
    <source>
        <strain evidence="1">NBRC 105297</strain>
    </source>
</reference>
<gene>
    <name evidence="1" type="ORF">Ate02nite_49770</name>
</gene>
<comment type="caution">
    <text evidence="1">The sequence shown here is derived from an EMBL/GenBank/DDBJ whole genome shotgun (WGS) entry which is preliminary data.</text>
</comment>
<organism evidence="1 2">
    <name type="scientific">Paractinoplanes tereljensis</name>
    <dbReference type="NCBI Taxonomy" id="571912"/>
    <lineage>
        <taxon>Bacteria</taxon>
        <taxon>Bacillati</taxon>
        <taxon>Actinomycetota</taxon>
        <taxon>Actinomycetes</taxon>
        <taxon>Micromonosporales</taxon>
        <taxon>Micromonosporaceae</taxon>
        <taxon>Paractinoplanes</taxon>
    </lineage>
</organism>
<keyword evidence="2" id="KW-1185">Reference proteome</keyword>
<dbReference type="RefSeq" id="WP_203809521.1">
    <property type="nucleotide sequence ID" value="NZ_BOMY01000033.1"/>
</dbReference>
<evidence type="ECO:0000313" key="2">
    <source>
        <dbReference type="Proteomes" id="UP000623608"/>
    </source>
</evidence>
<name>A0A919NR17_9ACTN</name>
<evidence type="ECO:0000313" key="1">
    <source>
        <dbReference type="EMBL" id="GIF22247.1"/>
    </source>
</evidence>
<accession>A0A919NR17</accession>
<sequence>MGFFGTYLYDGDQWHDAEPDSRPTDDRPWMLLDIHDSDFTVVTYDPAPSGAGVAYLGVTPRTYFEDEAASAPTDVFREAAGIAAWWAALNPGGDALAKEEQIVTFLAQDVDPEDDDLDDGDEQDVGALDDAEVFVEVKTARFVSVLGLPLPADLDT</sequence>
<dbReference type="EMBL" id="BOMY01000033">
    <property type="protein sequence ID" value="GIF22247.1"/>
    <property type="molecule type" value="Genomic_DNA"/>
</dbReference>